<dbReference type="EMBL" id="DS231733">
    <property type="protein sequence ID" value="KNB19509.1"/>
    <property type="molecule type" value="Genomic_DNA"/>
</dbReference>
<dbReference type="VEuPathDB" id="FungiDB:FOXG_16772"/>
<dbReference type="SUPFAM" id="SSF52218">
    <property type="entry name" value="Flavoproteins"/>
    <property type="match status" value="1"/>
</dbReference>
<accession>A0A0J9WA02</accession>
<dbReference type="OrthoDB" id="68575at2759"/>
<feature type="domain" description="NADPH-dependent FMN reductase-like" evidence="1">
    <location>
        <begin position="8"/>
        <end position="156"/>
    </location>
</feature>
<dbReference type="AlphaFoldDB" id="A0A0J9WA02"/>
<dbReference type="RefSeq" id="XP_018257465.1">
    <property type="nucleotide sequence ID" value="XM_018396723.1"/>
</dbReference>
<dbReference type="GeneID" id="28957539"/>
<dbReference type="KEGG" id="fox:FOXG_16772"/>
<dbReference type="EMBL" id="DS231732">
    <property type="protein sequence ID" value="KNB19420.1"/>
    <property type="molecule type" value="Genomic_DNA"/>
</dbReference>
<evidence type="ECO:0000313" key="2">
    <source>
        <dbReference type="EMBL" id="KNB19420.1"/>
    </source>
</evidence>
<dbReference type="InterPro" id="IPR005025">
    <property type="entry name" value="FMN_Rdtase-like_dom"/>
</dbReference>
<sequence length="211" mass="22918">MASGIYQVGIIAGSQRQIQAGSQITDWVQGIIQNHLGNSNTVKLQRINIKDLGLPVYDEPYPPAQITSTDQYTKDTTKAWSKIVAPLDAFVVVTPEYNLNVPAGLKNAIDLLYFEWTKKPFFIISYGGMGGTFSYQNLKRSLSLAIKARVVEKGVNLAFGPAENGIAPKAVTGQDLGLSVTDDGTLWADKKGDITKGWDELISLLNASPTE</sequence>
<dbReference type="Proteomes" id="UP000009097">
    <property type="component" value="Unassembled WGS sequence"/>
</dbReference>
<proteinExistence type="predicted"/>
<dbReference type="GO" id="GO:0016491">
    <property type="term" value="F:oxidoreductase activity"/>
    <property type="evidence" value="ECO:0007669"/>
    <property type="project" value="InterPro"/>
</dbReference>
<dbReference type="GeneID" id="28957599"/>
<dbReference type="RefSeq" id="XP_018257554.1">
    <property type="nucleotide sequence ID" value="XM_018396784.1"/>
</dbReference>
<dbReference type="Pfam" id="PF03358">
    <property type="entry name" value="FMN_red"/>
    <property type="match status" value="1"/>
</dbReference>
<gene>
    <name evidence="2" type="ORF">FOXG_16705</name>
    <name evidence="3" type="ORF">FOXG_16772</name>
</gene>
<reference evidence="2" key="2">
    <citation type="journal article" date="2010" name="Nature">
        <title>Comparative genomics reveals mobile pathogenicity chromosomes in Fusarium.</title>
        <authorList>
            <person name="Ma L.J."/>
            <person name="van der Does H.C."/>
            <person name="Borkovich K.A."/>
            <person name="Coleman J.J."/>
            <person name="Daboussi M.J."/>
            <person name="Di Pietro A."/>
            <person name="Dufresne M."/>
            <person name="Freitag M."/>
            <person name="Grabherr M."/>
            <person name="Henrissat B."/>
            <person name="Houterman P.M."/>
            <person name="Kang S."/>
            <person name="Shim W.B."/>
            <person name="Woloshuk C."/>
            <person name="Xie X."/>
            <person name="Xu J.R."/>
            <person name="Antoniw J."/>
            <person name="Baker S.E."/>
            <person name="Bluhm B.H."/>
            <person name="Breakspear A."/>
            <person name="Brown D.W."/>
            <person name="Butchko R.A."/>
            <person name="Chapman S."/>
            <person name="Coulson R."/>
            <person name="Coutinho P.M."/>
            <person name="Danchin E.G."/>
            <person name="Diener A."/>
            <person name="Gale L.R."/>
            <person name="Gardiner D.M."/>
            <person name="Goff S."/>
            <person name="Hammond-Kosack K.E."/>
            <person name="Hilburn K."/>
            <person name="Hua-Van A."/>
            <person name="Jonkers W."/>
            <person name="Kazan K."/>
            <person name="Kodira C.D."/>
            <person name="Koehrsen M."/>
            <person name="Kumar L."/>
            <person name="Lee Y.H."/>
            <person name="Li L."/>
            <person name="Manners J.M."/>
            <person name="Miranda-Saavedra D."/>
            <person name="Mukherjee M."/>
            <person name="Park G."/>
            <person name="Park J."/>
            <person name="Park S.Y."/>
            <person name="Proctor R.H."/>
            <person name="Regev A."/>
            <person name="Ruiz-Roldan M.C."/>
            <person name="Sain D."/>
            <person name="Sakthikumar S."/>
            <person name="Sykes S."/>
            <person name="Schwartz D.C."/>
            <person name="Turgeon B.G."/>
            <person name="Wapinski I."/>
            <person name="Yoder O."/>
            <person name="Young S."/>
            <person name="Zeng Q."/>
            <person name="Zhou S."/>
            <person name="Galagan J."/>
            <person name="Cuomo C.A."/>
            <person name="Kistler H.C."/>
            <person name="Rep M."/>
        </authorList>
    </citation>
    <scope>NUCLEOTIDE SEQUENCE [LARGE SCALE GENOMIC DNA]</scope>
    <source>
        <strain evidence="2">4287</strain>
    </source>
</reference>
<protein>
    <recommendedName>
        <fullName evidence="1">NADPH-dependent FMN reductase-like domain-containing protein</fullName>
    </recommendedName>
</protein>
<evidence type="ECO:0000313" key="3">
    <source>
        <dbReference type="EMBL" id="KNB19509.1"/>
    </source>
</evidence>
<dbReference type="GO" id="GO:0005829">
    <property type="term" value="C:cytosol"/>
    <property type="evidence" value="ECO:0007669"/>
    <property type="project" value="TreeGrafter"/>
</dbReference>
<reference evidence="2" key="1">
    <citation type="submission" date="2007-04" db="EMBL/GenBank/DDBJ databases">
        <authorList>
            <consortium name="The Broad Institute Genome Sequencing Platform"/>
            <person name="Birren B."/>
            <person name="Lander E."/>
            <person name="Galagan J."/>
            <person name="Nusbaum C."/>
            <person name="Devon K."/>
            <person name="Ma L.-J."/>
            <person name="Jaffe D."/>
            <person name="Butler J."/>
            <person name="Alvarez P."/>
            <person name="Gnerre S."/>
            <person name="Grabherr M."/>
            <person name="Kleber M."/>
            <person name="Mauceli E."/>
            <person name="Brockman W."/>
            <person name="MacCallum I.A."/>
            <person name="Young S."/>
            <person name="LaButti K."/>
            <person name="DeCaprio D."/>
            <person name="Crawford M."/>
            <person name="Koehrsen M."/>
            <person name="Engels R."/>
            <person name="Montgomery P."/>
            <person name="Pearson M."/>
            <person name="Howarth C."/>
            <person name="Larson L."/>
            <person name="White J."/>
            <person name="O'Leary S."/>
            <person name="Kodira C."/>
            <person name="Zeng Q."/>
            <person name="Yandava C."/>
            <person name="Alvarado L."/>
            <person name="Kistler C."/>
            <person name="Shim W.-B."/>
            <person name="Kang S."/>
            <person name="Woloshuk C."/>
        </authorList>
    </citation>
    <scope>NUCLEOTIDE SEQUENCE</scope>
    <source>
        <strain evidence="2">4287</strain>
    </source>
</reference>
<name>A0A0J9WA02_FUSO4</name>
<evidence type="ECO:0000259" key="1">
    <source>
        <dbReference type="Pfam" id="PF03358"/>
    </source>
</evidence>
<dbReference type="PANTHER" id="PTHR30543">
    <property type="entry name" value="CHROMATE REDUCTASE"/>
    <property type="match status" value="1"/>
</dbReference>
<dbReference type="InterPro" id="IPR029039">
    <property type="entry name" value="Flavoprotein-like_sf"/>
</dbReference>
<evidence type="ECO:0000313" key="4">
    <source>
        <dbReference type="Proteomes" id="UP000009097"/>
    </source>
</evidence>
<dbReference type="VEuPathDB" id="FungiDB:FOXG_16705"/>
<dbReference type="Gene3D" id="3.40.50.360">
    <property type="match status" value="1"/>
</dbReference>
<dbReference type="PANTHER" id="PTHR30543:SF21">
    <property type="entry name" value="NAD(P)H-DEPENDENT FMN REDUCTASE LOT6"/>
    <property type="match status" value="1"/>
</dbReference>
<dbReference type="GO" id="GO:0010181">
    <property type="term" value="F:FMN binding"/>
    <property type="evidence" value="ECO:0007669"/>
    <property type="project" value="TreeGrafter"/>
</dbReference>
<dbReference type="KEGG" id="fox:FOXG_16705"/>
<dbReference type="InterPro" id="IPR050712">
    <property type="entry name" value="NAD(P)H-dep_reductase"/>
</dbReference>
<organism evidence="2 4">
    <name type="scientific">Fusarium oxysporum f. sp. lycopersici (strain 4287 / CBS 123668 / FGSC 9935 / NRRL 34936)</name>
    <name type="common">Fusarium vascular wilt of tomato</name>
    <dbReference type="NCBI Taxonomy" id="426428"/>
    <lineage>
        <taxon>Eukaryota</taxon>
        <taxon>Fungi</taxon>
        <taxon>Dikarya</taxon>
        <taxon>Ascomycota</taxon>
        <taxon>Pezizomycotina</taxon>
        <taxon>Sordariomycetes</taxon>
        <taxon>Hypocreomycetidae</taxon>
        <taxon>Hypocreales</taxon>
        <taxon>Nectriaceae</taxon>
        <taxon>Fusarium</taxon>
        <taxon>Fusarium oxysporum species complex</taxon>
    </lineage>
</organism>